<geneLocation type="plasmid" evidence="3">
    <name>pfdu301e</name>
</geneLocation>
<dbReference type="Proteomes" id="UP000501076">
    <property type="component" value="Plasmid pFDU301E"/>
</dbReference>
<name>A0A6M6DQX4_PRIMG</name>
<sequence length="133" mass="15204">MKNVKNNYVWGAIILLSFGFALYTIYITDFKDGIRLGVTGAIAIVLVITTLCQLATWGFDREIQKDEMGKKIATMSAKRSYHILTIGLFILWILDRIIFVRKNDFGNISLFAALCLALVIFPIVQFFSARRYR</sequence>
<feature type="transmembrane region" description="Helical" evidence="1">
    <location>
        <begin position="7"/>
        <end position="26"/>
    </location>
</feature>
<evidence type="ECO:0000256" key="1">
    <source>
        <dbReference type="SAM" id="Phobius"/>
    </source>
</evidence>
<proteinExistence type="predicted"/>
<gene>
    <name evidence="2" type="ORF">FDZ14_00070</name>
</gene>
<dbReference type="AlphaFoldDB" id="A0A6M6DQX4"/>
<keyword evidence="1" id="KW-1133">Transmembrane helix</keyword>
<evidence type="ECO:0000313" key="2">
    <source>
        <dbReference type="EMBL" id="QJX74647.1"/>
    </source>
</evidence>
<dbReference type="RefSeq" id="WP_171776369.1">
    <property type="nucleotide sequence ID" value="NZ_CP045267.1"/>
</dbReference>
<evidence type="ECO:0008006" key="4">
    <source>
        <dbReference type="Google" id="ProtNLM"/>
    </source>
</evidence>
<keyword evidence="2" id="KW-0614">Plasmid</keyword>
<evidence type="ECO:0000313" key="3">
    <source>
        <dbReference type="Proteomes" id="UP000501076"/>
    </source>
</evidence>
<feature type="transmembrane region" description="Helical" evidence="1">
    <location>
        <begin position="105"/>
        <end position="127"/>
    </location>
</feature>
<dbReference type="EMBL" id="CP045267">
    <property type="protein sequence ID" value="QJX74647.1"/>
    <property type="molecule type" value="Genomic_DNA"/>
</dbReference>
<accession>A0A6M6DQX4</accession>
<keyword evidence="1" id="KW-0472">Membrane</keyword>
<organism evidence="2 3">
    <name type="scientific">Priestia megaterium</name>
    <name type="common">Bacillus megaterium</name>
    <dbReference type="NCBI Taxonomy" id="1404"/>
    <lineage>
        <taxon>Bacteria</taxon>
        <taxon>Bacillati</taxon>
        <taxon>Bacillota</taxon>
        <taxon>Bacilli</taxon>
        <taxon>Bacillales</taxon>
        <taxon>Bacillaceae</taxon>
        <taxon>Priestia</taxon>
    </lineage>
</organism>
<reference evidence="2 3" key="1">
    <citation type="submission" date="2019-10" db="EMBL/GenBank/DDBJ databases">
        <title>Complete genome sequences for adaption low water activity.</title>
        <authorList>
            <person name="Zhao L."/>
            <person name="Zhong J."/>
        </authorList>
    </citation>
    <scope>NUCLEOTIDE SEQUENCE [LARGE SCALE GENOMIC DNA]</scope>
    <source>
        <strain evidence="2 3">FDU301</strain>
        <plasmid evidence="3">pfdu301e</plasmid>
    </source>
</reference>
<feature type="transmembrane region" description="Helical" evidence="1">
    <location>
        <begin position="38"/>
        <end position="59"/>
    </location>
</feature>
<keyword evidence="1" id="KW-0812">Transmembrane</keyword>
<feature type="transmembrane region" description="Helical" evidence="1">
    <location>
        <begin position="80"/>
        <end position="99"/>
    </location>
</feature>
<protein>
    <recommendedName>
        <fullName evidence="4">DUF2178 domain-containing protein</fullName>
    </recommendedName>
</protein>